<dbReference type="SMART" id="SM00849">
    <property type="entry name" value="Lactamase_B"/>
    <property type="match status" value="1"/>
</dbReference>
<sequence length="753" mass="84435">MDGWLFSFMTASALTLLLPELPAAWLLPVLLFGALWFAYGRHWVLSGLLTGMIWMASVGHWQLAWQLPNDKIRQVVLVEGQVETLLSNTSPSRFTLRLTRLDDTALWRDVRLRLSWRSPAWPLKQGQRVRLAVKLRPPHASLNLGGFNYQQWMFAQGIRASGYVVSDRQAELLTEAPTIRQWWLDRFASLELKHKAWLAALSLGYRGWLTTQDWWLVQRTGIAHLIAISGLHLGMVSAFAYTLMVWVMGPILGRKKQRINLHLLALGVALLLSCGYAALAGFSLPTVRAWLMLVMLVLLLRSNLYWRPARLLLVCLSLFVLLFPLSLLSLSFWLSFTAVLVIYLVFWRWPNRRRNWSLLTAGQTMLRMQLALSLLMLPLVAWQFGVVSLVSPLVNLLAVPYVTLLLLPLCLLALLFLVLDRAWGQALYSVADQLVSLGLNGISVIESLMHSALLVPAWSGWVWLCALFACIWLALPQGLVHRALAVVLLIPLLSAWLPSREPGWRIEVLDVGQGLAVIVHRQGRALLYDTGPAYFSGGSAAQAQILPSLRALGIRRLDWLFISHQDNDHAGGLQDILAHMPVSGLVTNLGRCRAGWQQQWQGLRLEVLWPPDNQTGSQNNLSCVLKVSDGQTALLLSGDIENTVEKQLVGAVDLQAQILLAPHHGSATSSSEAFIAAVQPQYVVFSQARFNRWGFPRPEVLAAYQEAGVHTYQTADTGQLRFYVNKGRIHIQAVRQSRHNQWYMQSSIPGTLD</sequence>
<evidence type="ECO:0000313" key="9">
    <source>
        <dbReference type="Proteomes" id="UP000606935"/>
    </source>
</evidence>
<dbReference type="GO" id="GO:0005886">
    <property type="term" value="C:plasma membrane"/>
    <property type="evidence" value="ECO:0007669"/>
    <property type="project" value="UniProtKB-SubCell"/>
</dbReference>
<feature type="transmembrane region" description="Helical" evidence="6">
    <location>
        <begin position="259"/>
        <end position="281"/>
    </location>
</feature>
<organism evidence="8 9">
    <name type="scientific">Bowmanella pacifica</name>
    <dbReference type="NCBI Taxonomy" id="502051"/>
    <lineage>
        <taxon>Bacteria</taxon>
        <taxon>Pseudomonadati</taxon>
        <taxon>Pseudomonadota</taxon>
        <taxon>Gammaproteobacteria</taxon>
        <taxon>Alteromonadales</taxon>
        <taxon>Alteromonadaceae</taxon>
        <taxon>Bowmanella</taxon>
    </lineage>
</organism>
<dbReference type="Pfam" id="PF00753">
    <property type="entry name" value="Lactamase_B"/>
    <property type="match status" value="1"/>
</dbReference>
<keyword evidence="9" id="KW-1185">Reference proteome</keyword>
<keyword evidence="3 6" id="KW-0812">Transmembrane</keyword>
<keyword evidence="5 6" id="KW-0472">Membrane</keyword>
<feature type="transmembrane region" description="Helical" evidence="6">
    <location>
        <begin position="370"/>
        <end position="390"/>
    </location>
</feature>
<dbReference type="CDD" id="cd07731">
    <property type="entry name" value="ComA-like_MBL-fold"/>
    <property type="match status" value="1"/>
</dbReference>
<reference evidence="8" key="2">
    <citation type="submission" date="2020-09" db="EMBL/GenBank/DDBJ databases">
        <authorList>
            <person name="Sun Q."/>
            <person name="Zhou Y."/>
        </authorList>
    </citation>
    <scope>NUCLEOTIDE SEQUENCE</scope>
    <source>
        <strain evidence="8">CGMCC 1.7086</strain>
    </source>
</reference>
<dbReference type="InterPro" id="IPR025405">
    <property type="entry name" value="DUF4131"/>
</dbReference>
<proteinExistence type="predicted"/>
<feature type="transmembrane region" description="Helical" evidence="6">
    <location>
        <begin position="333"/>
        <end position="349"/>
    </location>
</feature>
<evidence type="ECO:0000256" key="2">
    <source>
        <dbReference type="ARBA" id="ARBA00022475"/>
    </source>
</evidence>
<feature type="transmembrane region" description="Helical" evidence="6">
    <location>
        <begin position="311"/>
        <end position="327"/>
    </location>
</feature>
<dbReference type="NCBIfam" id="TIGR00361">
    <property type="entry name" value="ComEC_Rec2"/>
    <property type="match status" value="1"/>
</dbReference>
<feature type="transmembrane region" description="Helical" evidence="6">
    <location>
        <begin position="222"/>
        <end position="247"/>
    </location>
</feature>
<dbReference type="GO" id="GO:0030420">
    <property type="term" value="P:establishment of competence for transformation"/>
    <property type="evidence" value="ECO:0007669"/>
    <property type="project" value="InterPro"/>
</dbReference>
<dbReference type="Pfam" id="PF13567">
    <property type="entry name" value="DUF4131"/>
    <property type="match status" value="1"/>
</dbReference>
<feature type="transmembrane region" description="Helical" evidence="6">
    <location>
        <begin position="396"/>
        <end position="419"/>
    </location>
</feature>
<dbReference type="InterPro" id="IPR004477">
    <property type="entry name" value="ComEC_N"/>
</dbReference>
<dbReference type="SUPFAM" id="SSF56281">
    <property type="entry name" value="Metallo-hydrolase/oxidoreductase"/>
    <property type="match status" value="1"/>
</dbReference>
<dbReference type="PANTHER" id="PTHR30619:SF1">
    <property type="entry name" value="RECOMBINATION PROTEIN 2"/>
    <property type="match status" value="1"/>
</dbReference>
<feature type="domain" description="Metallo-beta-lactamase" evidence="7">
    <location>
        <begin position="513"/>
        <end position="689"/>
    </location>
</feature>
<dbReference type="RefSeq" id="WP_188699073.1">
    <property type="nucleotide sequence ID" value="NZ_BMLS01000009.1"/>
</dbReference>
<comment type="subcellular location">
    <subcellularLocation>
        <location evidence="1">Cell membrane</location>
        <topology evidence="1">Multi-pass membrane protein</topology>
    </subcellularLocation>
</comment>
<name>A0A917Z4C5_9ALTE</name>
<dbReference type="NCBIfam" id="TIGR00360">
    <property type="entry name" value="ComEC_N-term"/>
    <property type="match status" value="1"/>
</dbReference>
<comment type="caution">
    <text evidence="8">The sequence shown here is derived from an EMBL/GenBank/DDBJ whole genome shotgun (WGS) entry which is preliminary data.</text>
</comment>
<dbReference type="InterPro" id="IPR004797">
    <property type="entry name" value="Competence_ComEC/Rec2"/>
</dbReference>
<dbReference type="AlphaFoldDB" id="A0A917Z4C5"/>
<evidence type="ECO:0000256" key="3">
    <source>
        <dbReference type="ARBA" id="ARBA00022692"/>
    </source>
</evidence>
<evidence type="ECO:0000313" key="8">
    <source>
        <dbReference type="EMBL" id="GGO74753.1"/>
    </source>
</evidence>
<feature type="transmembrane region" description="Helical" evidence="6">
    <location>
        <begin position="287"/>
        <end position="304"/>
    </location>
</feature>
<keyword evidence="4 6" id="KW-1133">Transmembrane helix</keyword>
<dbReference type="InterPro" id="IPR036866">
    <property type="entry name" value="RibonucZ/Hydroxyglut_hydro"/>
</dbReference>
<dbReference type="Proteomes" id="UP000606935">
    <property type="component" value="Unassembled WGS sequence"/>
</dbReference>
<feature type="transmembrane region" description="Helical" evidence="6">
    <location>
        <begin position="12"/>
        <end position="37"/>
    </location>
</feature>
<evidence type="ECO:0000256" key="4">
    <source>
        <dbReference type="ARBA" id="ARBA00022989"/>
    </source>
</evidence>
<dbReference type="Pfam" id="PF03772">
    <property type="entry name" value="Competence"/>
    <property type="match status" value="1"/>
</dbReference>
<dbReference type="InterPro" id="IPR001279">
    <property type="entry name" value="Metallo-B-lactamas"/>
</dbReference>
<evidence type="ECO:0000256" key="6">
    <source>
        <dbReference type="SAM" id="Phobius"/>
    </source>
</evidence>
<protein>
    <submittedName>
        <fullName evidence="8">DNA internalization-related competence protein ComEC/Rec2</fullName>
    </submittedName>
</protein>
<dbReference type="InterPro" id="IPR052159">
    <property type="entry name" value="Competence_DNA_uptake"/>
</dbReference>
<dbReference type="EMBL" id="BMLS01000009">
    <property type="protein sequence ID" value="GGO74753.1"/>
    <property type="molecule type" value="Genomic_DNA"/>
</dbReference>
<keyword evidence="2" id="KW-1003">Cell membrane</keyword>
<dbReference type="InterPro" id="IPR035681">
    <property type="entry name" value="ComA-like_MBL"/>
</dbReference>
<feature type="transmembrane region" description="Helical" evidence="6">
    <location>
        <begin position="452"/>
        <end position="474"/>
    </location>
</feature>
<evidence type="ECO:0000259" key="7">
    <source>
        <dbReference type="SMART" id="SM00849"/>
    </source>
</evidence>
<dbReference type="PANTHER" id="PTHR30619">
    <property type="entry name" value="DNA INTERNALIZATION/COMPETENCE PROTEIN COMEC/REC2"/>
    <property type="match status" value="1"/>
</dbReference>
<dbReference type="Gene3D" id="3.60.15.10">
    <property type="entry name" value="Ribonuclease Z/Hydroxyacylglutathione hydrolase-like"/>
    <property type="match status" value="1"/>
</dbReference>
<evidence type="ECO:0000256" key="5">
    <source>
        <dbReference type="ARBA" id="ARBA00023136"/>
    </source>
</evidence>
<reference evidence="8" key="1">
    <citation type="journal article" date="2014" name="Int. J. Syst. Evol. Microbiol.">
        <title>Complete genome sequence of Corynebacterium casei LMG S-19264T (=DSM 44701T), isolated from a smear-ripened cheese.</title>
        <authorList>
            <consortium name="US DOE Joint Genome Institute (JGI-PGF)"/>
            <person name="Walter F."/>
            <person name="Albersmeier A."/>
            <person name="Kalinowski J."/>
            <person name="Ruckert C."/>
        </authorList>
    </citation>
    <scope>NUCLEOTIDE SEQUENCE</scope>
    <source>
        <strain evidence="8">CGMCC 1.7086</strain>
    </source>
</reference>
<gene>
    <name evidence="8" type="primary">comA</name>
    <name evidence="8" type="ORF">GCM10010982_38330</name>
</gene>
<accession>A0A917Z4C5</accession>
<evidence type="ECO:0000256" key="1">
    <source>
        <dbReference type="ARBA" id="ARBA00004651"/>
    </source>
</evidence>
<feature type="transmembrane region" description="Helical" evidence="6">
    <location>
        <begin position="43"/>
        <end position="63"/>
    </location>
</feature>